<evidence type="ECO:0000313" key="1">
    <source>
        <dbReference type="EMBL" id="KAK3692860.1"/>
    </source>
</evidence>
<proteinExistence type="predicted"/>
<comment type="caution">
    <text evidence="1">The sequence shown here is derived from an EMBL/GenBank/DDBJ whole genome shotgun (WGS) entry which is preliminary data.</text>
</comment>
<name>A0AAE1CFV1_9PEZI</name>
<protein>
    <submittedName>
        <fullName evidence="1">Uncharacterized protein</fullName>
    </submittedName>
</protein>
<gene>
    <name evidence="1" type="ORF">B0T22DRAFT_29315</name>
</gene>
<evidence type="ECO:0000313" key="2">
    <source>
        <dbReference type="Proteomes" id="UP001270362"/>
    </source>
</evidence>
<accession>A0AAE1CFV1</accession>
<dbReference type="AlphaFoldDB" id="A0AAE1CFV1"/>
<dbReference type="Proteomes" id="UP001270362">
    <property type="component" value="Unassembled WGS sequence"/>
</dbReference>
<reference evidence="1" key="1">
    <citation type="journal article" date="2023" name="Mol. Phylogenet. Evol.">
        <title>Genome-scale phylogeny and comparative genomics of the fungal order Sordariales.</title>
        <authorList>
            <person name="Hensen N."/>
            <person name="Bonometti L."/>
            <person name="Westerberg I."/>
            <person name="Brannstrom I.O."/>
            <person name="Guillou S."/>
            <person name="Cros-Aarteil S."/>
            <person name="Calhoun S."/>
            <person name="Haridas S."/>
            <person name="Kuo A."/>
            <person name="Mondo S."/>
            <person name="Pangilinan J."/>
            <person name="Riley R."/>
            <person name="LaButti K."/>
            <person name="Andreopoulos B."/>
            <person name="Lipzen A."/>
            <person name="Chen C."/>
            <person name="Yan M."/>
            <person name="Daum C."/>
            <person name="Ng V."/>
            <person name="Clum A."/>
            <person name="Steindorff A."/>
            <person name="Ohm R.A."/>
            <person name="Martin F."/>
            <person name="Silar P."/>
            <person name="Natvig D.O."/>
            <person name="Lalanne C."/>
            <person name="Gautier V."/>
            <person name="Ament-Velasquez S.L."/>
            <person name="Kruys A."/>
            <person name="Hutchinson M.I."/>
            <person name="Powell A.J."/>
            <person name="Barry K."/>
            <person name="Miller A.N."/>
            <person name="Grigoriev I.V."/>
            <person name="Debuchy R."/>
            <person name="Gladieux P."/>
            <person name="Hiltunen Thoren M."/>
            <person name="Johannesson H."/>
        </authorList>
    </citation>
    <scope>NUCLEOTIDE SEQUENCE</scope>
    <source>
        <strain evidence="1">CBS 314.62</strain>
    </source>
</reference>
<keyword evidence="2" id="KW-1185">Reference proteome</keyword>
<organism evidence="1 2">
    <name type="scientific">Podospora appendiculata</name>
    <dbReference type="NCBI Taxonomy" id="314037"/>
    <lineage>
        <taxon>Eukaryota</taxon>
        <taxon>Fungi</taxon>
        <taxon>Dikarya</taxon>
        <taxon>Ascomycota</taxon>
        <taxon>Pezizomycotina</taxon>
        <taxon>Sordariomycetes</taxon>
        <taxon>Sordariomycetidae</taxon>
        <taxon>Sordariales</taxon>
        <taxon>Podosporaceae</taxon>
        <taxon>Podospora</taxon>
    </lineage>
</organism>
<dbReference type="EMBL" id="JAULSO010000001">
    <property type="protein sequence ID" value="KAK3692860.1"/>
    <property type="molecule type" value="Genomic_DNA"/>
</dbReference>
<reference evidence="1" key="2">
    <citation type="submission" date="2023-06" db="EMBL/GenBank/DDBJ databases">
        <authorList>
            <consortium name="Lawrence Berkeley National Laboratory"/>
            <person name="Haridas S."/>
            <person name="Hensen N."/>
            <person name="Bonometti L."/>
            <person name="Westerberg I."/>
            <person name="Brannstrom I.O."/>
            <person name="Guillou S."/>
            <person name="Cros-Aarteil S."/>
            <person name="Calhoun S."/>
            <person name="Kuo A."/>
            <person name="Mondo S."/>
            <person name="Pangilinan J."/>
            <person name="Riley R."/>
            <person name="Labutti K."/>
            <person name="Andreopoulos B."/>
            <person name="Lipzen A."/>
            <person name="Chen C."/>
            <person name="Yanf M."/>
            <person name="Daum C."/>
            <person name="Ng V."/>
            <person name="Clum A."/>
            <person name="Steindorff A."/>
            <person name="Ohm R."/>
            <person name="Martin F."/>
            <person name="Silar P."/>
            <person name="Natvig D."/>
            <person name="Lalanne C."/>
            <person name="Gautier V."/>
            <person name="Ament-Velasquez S.L."/>
            <person name="Kruys A."/>
            <person name="Hutchinson M.I."/>
            <person name="Powell A.J."/>
            <person name="Barry K."/>
            <person name="Miller A.N."/>
            <person name="Grigoriev I.V."/>
            <person name="Debuchy R."/>
            <person name="Gladieux P."/>
            <person name="Thoren M.H."/>
            <person name="Johannesson H."/>
        </authorList>
    </citation>
    <scope>NUCLEOTIDE SEQUENCE</scope>
    <source>
        <strain evidence="1">CBS 314.62</strain>
    </source>
</reference>
<sequence>MLPRQRISVGNMALFIPSTRDRPGLTQRDRQRLECVFFVSTGTLFTYVTPLWSTTCSCMSLCTSGSRTSKLSTEPRPSPHAGHAGILPRISLATRYLIWMNTNPQPRAPKVNRQTRGQEIPRHVQLLSLLPTLQPVDVTALVSGGHRPLRRLCISDLGCCT</sequence>